<dbReference type="AlphaFoldDB" id="A0AA92L737"/>
<feature type="region of interest" description="Disordered" evidence="1">
    <location>
        <begin position="25"/>
        <end position="51"/>
    </location>
</feature>
<evidence type="ECO:0008006" key="5">
    <source>
        <dbReference type="Google" id="ProtNLM"/>
    </source>
</evidence>
<evidence type="ECO:0000256" key="2">
    <source>
        <dbReference type="SAM" id="SignalP"/>
    </source>
</evidence>
<proteinExistence type="predicted"/>
<evidence type="ECO:0000313" key="4">
    <source>
        <dbReference type="Proteomes" id="UP000596035"/>
    </source>
</evidence>
<dbReference type="InterPro" id="IPR045714">
    <property type="entry name" value="DUF6070"/>
</dbReference>
<evidence type="ECO:0000313" key="3">
    <source>
        <dbReference type="EMBL" id="QQR30255.1"/>
    </source>
</evidence>
<accession>A0AA92L737</accession>
<feature type="chain" id="PRO_5041661289" description="Lipoprotein" evidence="2">
    <location>
        <begin position="25"/>
        <end position="244"/>
    </location>
</feature>
<dbReference type="Proteomes" id="UP000596035">
    <property type="component" value="Chromosome"/>
</dbReference>
<keyword evidence="2" id="KW-0732">Signal</keyword>
<evidence type="ECO:0000256" key="1">
    <source>
        <dbReference type="SAM" id="MobiDB-lite"/>
    </source>
</evidence>
<name>A0AA92L737_9FIRM</name>
<organism evidence="3 4">
    <name type="scientific">Acutalibacter muris</name>
    <dbReference type="NCBI Taxonomy" id="1796620"/>
    <lineage>
        <taxon>Bacteria</taxon>
        <taxon>Bacillati</taxon>
        <taxon>Bacillota</taxon>
        <taxon>Clostridia</taxon>
        <taxon>Eubacteriales</taxon>
        <taxon>Acutalibacteraceae</taxon>
        <taxon>Acutalibacter</taxon>
    </lineage>
</organism>
<feature type="signal peptide" evidence="2">
    <location>
        <begin position="1"/>
        <end position="24"/>
    </location>
</feature>
<protein>
    <recommendedName>
        <fullName evidence="5">Lipoprotein</fullName>
    </recommendedName>
</protein>
<dbReference type="PROSITE" id="PS51257">
    <property type="entry name" value="PROKAR_LIPOPROTEIN"/>
    <property type="match status" value="1"/>
</dbReference>
<dbReference type="EMBL" id="CP065321">
    <property type="protein sequence ID" value="QQR30255.1"/>
    <property type="molecule type" value="Genomic_DNA"/>
</dbReference>
<dbReference type="Pfam" id="PF19546">
    <property type="entry name" value="DUF6070"/>
    <property type="match status" value="1"/>
</dbReference>
<dbReference type="RefSeq" id="WP_066541206.1">
    <property type="nucleotide sequence ID" value="NZ_CP021422.1"/>
</dbReference>
<gene>
    <name evidence="3" type="ORF">I5Q82_00435</name>
</gene>
<sequence>MVIEMRKAKIIVLVLLLTATLSGCNNPMPDSGKTSEEESSQIRPIDSGYTGDEISESEMKEIHDECKKAASLYKDIYEEAEKTPSQDWPNWDVISQEDRDSIEMVLKKAGYSVINSDSVYPEYLENPDGVSSFWEDVQKNKDAETVFWEVSLTGSVYYRALRYSAGDASYIFVSTVWDEQGNLEISDGGKWEVLNWDTTFNGDFYFQNKPAKKVWDATQLLPPNKNIGNLIMLKESGDLIRRML</sequence>
<reference evidence="3 4" key="1">
    <citation type="submission" date="2020-11" db="EMBL/GenBank/DDBJ databases">
        <title>Closed and high quality bacterial genomes of the OMM12 community.</title>
        <authorList>
            <person name="Marbouty M."/>
            <person name="Lamy-Besnier Q."/>
            <person name="Debarbieux L."/>
            <person name="Koszul R."/>
        </authorList>
    </citation>
    <scope>NUCLEOTIDE SEQUENCE [LARGE SCALE GENOMIC DNA]</scope>
    <source>
        <strain evidence="3 4">KB18</strain>
    </source>
</reference>